<evidence type="ECO:0000256" key="2">
    <source>
        <dbReference type="ARBA" id="ARBA00023004"/>
    </source>
</evidence>
<dbReference type="InterPro" id="IPR007197">
    <property type="entry name" value="rSAM"/>
</dbReference>
<dbReference type="STRING" id="670482.SAMN04488542_103246"/>
<dbReference type="GO" id="GO:0051536">
    <property type="term" value="F:iron-sulfur cluster binding"/>
    <property type="evidence" value="ECO:0007669"/>
    <property type="project" value="UniProtKB-KW"/>
</dbReference>
<keyword evidence="5" id="KW-0456">Lyase</keyword>
<dbReference type="PANTHER" id="PTHR43432:SF5">
    <property type="entry name" value="ELP3_MIAA_NIFB-LIKE RADICAL SAM CORE DOMAIN-CONTAINING PROTEIN"/>
    <property type="match status" value="1"/>
</dbReference>
<dbReference type="PANTHER" id="PTHR43432">
    <property type="entry name" value="SLR0285 PROTEIN"/>
    <property type="match status" value="1"/>
</dbReference>
<dbReference type="CDD" id="cd01335">
    <property type="entry name" value="Radical_SAM"/>
    <property type="match status" value="1"/>
</dbReference>
<evidence type="ECO:0000313" key="6">
    <source>
        <dbReference type="Proteomes" id="UP000198972"/>
    </source>
</evidence>
<keyword evidence="6" id="KW-1185">Reference proteome</keyword>
<organism evidence="5 6">
    <name type="scientific">Fontibacillus panacisegetis</name>
    <dbReference type="NCBI Taxonomy" id="670482"/>
    <lineage>
        <taxon>Bacteria</taxon>
        <taxon>Bacillati</taxon>
        <taxon>Bacillota</taxon>
        <taxon>Bacilli</taxon>
        <taxon>Bacillales</taxon>
        <taxon>Paenibacillaceae</taxon>
        <taxon>Fontibacillus</taxon>
    </lineage>
</organism>
<gene>
    <name evidence="5" type="ORF">SAMN04488542_103246</name>
</gene>
<protein>
    <submittedName>
        <fullName evidence="5">DNA repair photolyase</fullName>
    </submittedName>
</protein>
<evidence type="ECO:0000256" key="3">
    <source>
        <dbReference type="ARBA" id="ARBA00023014"/>
    </source>
</evidence>
<dbReference type="OrthoDB" id="9785699at2"/>
<dbReference type="InterPro" id="IPR040086">
    <property type="entry name" value="MJ0683-like"/>
</dbReference>
<dbReference type="SFLD" id="SFLDS00029">
    <property type="entry name" value="Radical_SAM"/>
    <property type="match status" value="1"/>
</dbReference>
<dbReference type="InterPro" id="IPR058240">
    <property type="entry name" value="rSAM_sf"/>
</dbReference>
<dbReference type="Pfam" id="PF04055">
    <property type="entry name" value="Radical_SAM"/>
    <property type="match status" value="1"/>
</dbReference>
<reference evidence="5 6" key="1">
    <citation type="submission" date="2016-10" db="EMBL/GenBank/DDBJ databases">
        <authorList>
            <person name="de Groot N.N."/>
        </authorList>
    </citation>
    <scope>NUCLEOTIDE SEQUENCE [LARGE SCALE GENOMIC DNA]</scope>
    <source>
        <strain evidence="5 6">DSM 28129</strain>
    </source>
</reference>
<accession>A0A1G7GXP8</accession>
<dbReference type="RefSeq" id="WP_091227278.1">
    <property type="nucleotide sequence ID" value="NZ_FNBG01000003.1"/>
</dbReference>
<name>A0A1G7GXP8_9BACL</name>
<evidence type="ECO:0000256" key="1">
    <source>
        <dbReference type="ARBA" id="ARBA00022723"/>
    </source>
</evidence>
<dbReference type="SUPFAM" id="SSF102114">
    <property type="entry name" value="Radical SAM enzymes"/>
    <property type="match status" value="1"/>
</dbReference>
<feature type="domain" description="Radical SAM core" evidence="4">
    <location>
        <begin position="27"/>
        <end position="196"/>
    </location>
</feature>
<dbReference type="EMBL" id="FNBG01000003">
    <property type="protein sequence ID" value="SDE92948.1"/>
    <property type="molecule type" value="Genomic_DNA"/>
</dbReference>
<dbReference type="Proteomes" id="UP000198972">
    <property type="component" value="Unassembled WGS sequence"/>
</dbReference>
<evidence type="ECO:0000313" key="5">
    <source>
        <dbReference type="EMBL" id="SDE92948.1"/>
    </source>
</evidence>
<proteinExistence type="predicted"/>
<keyword evidence="2" id="KW-0408">Iron</keyword>
<evidence type="ECO:0000259" key="4">
    <source>
        <dbReference type="Pfam" id="PF04055"/>
    </source>
</evidence>
<dbReference type="GO" id="GO:0046872">
    <property type="term" value="F:metal ion binding"/>
    <property type="evidence" value="ECO:0007669"/>
    <property type="project" value="UniProtKB-KW"/>
</dbReference>
<dbReference type="SFLD" id="SFLDG01084">
    <property type="entry name" value="Uncharacterised_Radical_SAM_Su"/>
    <property type="match status" value="1"/>
</dbReference>
<keyword evidence="3" id="KW-0411">Iron-sulfur</keyword>
<sequence>MVAYTEMTCSVACNKLKRKVPFAWDLNIYRGCEHGCKYCYAIYSHDYLNSDSGKYSEDIYVKTNIVDQLEKQLSSPSWKREVVNIGGVTDSYQPAEEVYKLMPDILRLMIKYKTPCIISTKSDLILRDFDLIDELSRITYINVAATITCMDETIRQQIEPNGVPSLRRFAMLKEFSKTNASTGLHFMPIIPYLTDNRDNVDTLYAAAQESKVSYVLPGVLYLRGNTRGVFFNFIRSAYPELFEPLQALYKKGGAPKEYKDSLYGMVNELKAKYQLSGSYIAPQKEKLKQGEPVQLSLFDEEMQ</sequence>
<keyword evidence="1" id="KW-0479">Metal-binding</keyword>
<dbReference type="AlphaFoldDB" id="A0A1G7GXP8"/>
<dbReference type="Gene3D" id="3.80.30.30">
    <property type="match status" value="1"/>
</dbReference>
<dbReference type="GO" id="GO:0016829">
    <property type="term" value="F:lyase activity"/>
    <property type="evidence" value="ECO:0007669"/>
    <property type="project" value="UniProtKB-KW"/>
</dbReference>